<dbReference type="PANTHER" id="PTHR33202:SF18">
    <property type="entry name" value="TRANSCRIPTIONAL REGULATOR FURA"/>
    <property type="match status" value="1"/>
</dbReference>
<dbReference type="EMBL" id="LVZK01000001">
    <property type="protein sequence ID" value="OAP86027.1"/>
    <property type="molecule type" value="Genomic_DNA"/>
</dbReference>
<keyword evidence="14" id="KW-1185">Reference proteome</keyword>
<dbReference type="RefSeq" id="WP_009198005.1">
    <property type="nucleotide sequence ID" value="NZ_LVZK01000001.1"/>
</dbReference>
<dbReference type="GO" id="GO:0045892">
    <property type="term" value="P:negative regulation of DNA-templated transcription"/>
    <property type="evidence" value="ECO:0007669"/>
    <property type="project" value="TreeGrafter"/>
</dbReference>
<dbReference type="PANTHER" id="PTHR33202">
    <property type="entry name" value="ZINC UPTAKE REGULATION PROTEIN"/>
    <property type="match status" value="1"/>
</dbReference>
<evidence type="ECO:0000256" key="6">
    <source>
        <dbReference type="ARBA" id="ARBA00022833"/>
    </source>
</evidence>
<gene>
    <name evidence="13" type="ORF">A4H34_02280</name>
</gene>
<dbReference type="GO" id="GO:0003700">
    <property type="term" value="F:DNA-binding transcription factor activity"/>
    <property type="evidence" value="ECO:0007669"/>
    <property type="project" value="InterPro"/>
</dbReference>
<organism evidence="13 14">
    <name type="scientific">Peptidiphaga gingivicola</name>
    <dbReference type="NCBI Taxonomy" id="2741497"/>
    <lineage>
        <taxon>Bacteria</taxon>
        <taxon>Bacillati</taxon>
        <taxon>Actinomycetota</taxon>
        <taxon>Actinomycetes</taxon>
        <taxon>Actinomycetales</taxon>
        <taxon>Actinomycetaceae</taxon>
        <taxon>Peptidiphaga</taxon>
    </lineage>
</organism>
<evidence type="ECO:0000256" key="8">
    <source>
        <dbReference type="ARBA" id="ARBA00023015"/>
    </source>
</evidence>
<feature type="binding site" evidence="11">
    <location>
        <position position="94"/>
    </location>
    <ligand>
        <name>Zn(2+)</name>
        <dbReference type="ChEBI" id="CHEBI:29105"/>
    </ligand>
</feature>
<evidence type="ECO:0000256" key="1">
    <source>
        <dbReference type="ARBA" id="ARBA00004496"/>
    </source>
</evidence>
<evidence type="ECO:0000256" key="3">
    <source>
        <dbReference type="ARBA" id="ARBA00022490"/>
    </source>
</evidence>
<evidence type="ECO:0000256" key="10">
    <source>
        <dbReference type="ARBA" id="ARBA00023163"/>
    </source>
</evidence>
<dbReference type="SUPFAM" id="SSF46785">
    <property type="entry name" value="Winged helix' DNA-binding domain"/>
    <property type="match status" value="1"/>
</dbReference>
<evidence type="ECO:0000256" key="11">
    <source>
        <dbReference type="PIRSR" id="PIRSR602481-1"/>
    </source>
</evidence>
<evidence type="ECO:0000256" key="4">
    <source>
        <dbReference type="ARBA" id="ARBA00022491"/>
    </source>
</evidence>
<evidence type="ECO:0000313" key="14">
    <source>
        <dbReference type="Proteomes" id="UP000078368"/>
    </source>
</evidence>
<dbReference type="GO" id="GO:1900376">
    <property type="term" value="P:regulation of secondary metabolite biosynthetic process"/>
    <property type="evidence" value="ECO:0007669"/>
    <property type="project" value="TreeGrafter"/>
</dbReference>
<keyword evidence="4" id="KW-0678">Repressor</keyword>
<comment type="subcellular location">
    <subcellularLocation>
        <location evidence="1">Cytoplasm</location>
    </subcellularLocation>
</comment>
<dbReference type="InterPro" id="IPR036388">
    <property type="entry name" value="WH-like_DNA-bd_sf"/>
</dbReference>
<dbReference type="Gene3D" id="3.30.1490.190">
    <property type="match status" value="1"/>
</dbReference>
<evidence type="ECO:0000313" key="13">
    <source>
        <dbReference type="EMBL" id="OAP86027.1"/>
    </source>
</evidence>
<evidence type="ECO:0000256" key="7">
    <source>
        <dbReference type="ARBA" id="ARBA00023004"/>
    </source>
</evidence>
<dbReference type="GO" id="GO:0008270">
    <property type="term" value="F:zinc ion binding"/>
    <property type="evidence" value="ECO:0007669"/>
    <property type="project" value="TreeGrafter"/>
</dbReference>
<dbReference type="STRING" id="1823756.A4H34_02280"/>
<feature type="binding site" evidence="11">
    <location>
        <position position="131"/>
    </location>
    <ligand>
        <name>Zn(2+)</name>
        <dbReference type="ChEBI" id="CHEBI:29105"/>
    </ligand>
</feature>
<keyword evidence="7 12" id="KW-0408">Iron</keyword>
<dbReference type="GO" id="GO:0005737">
    <property type="term" value="C:cytoplasm"/>
    <property type="evidence" value="ECO:0007669"/>
    <property type="project" value="UniProtKB-SubCell"/>
</dbReference>
<dbReference type="Pfam" id="PF01475">
    <property type="entry name" value="FUR"/>
    <property type="match status" value="1"/>
</dbReference>
<comment type="similarity">
    <text evidence="2">Belongs to the Fur family.</text>
</comment>
<evidence type="ECO:0000256" key="5">
    <source>
        <dbReference type="ARBA" id="ARBA00022723"/>
    </source>
</evidence>
<comment type="caution">
    <text evidence="13">The sequence shown here is derived from an EMBL/GenBank/DDBJ whole genome shotgun (WGS) entry which is preliminary data.</text>
</comment>
<evidence type="ECO:0000256" key="9">
    <source>
        <dbReference type="ARBA" id="ARBA00023125"/>
    </source>
</evidence>
<keyword evidence="5 11" id="KW-0479">Metal-binding</keyword>
<feature type="binding site" evidence="11">
    <location>
        <position position="134"/>
    </location>
    <ligand>
        <name>Zn(2+)</name>
        <dbReference type="ChEBI" id="CHEBI:29105"/>
    </ligand>
</feature>
<dbReference type="AlphaFoldDB" id="A0A179B2V9"/>
<dbReference type="InterPro" id="IPR043135">
    <property type="entry name" value="Fur_C"/>
</dbReference>
<dbReference type="CDD" id="cd07153">
    <property type="entry name" value="Fur_like"/>
    <property type="match status" value="1"/>
</dbReference>
<dbReference type="InterPro" id="IPR002481">
    <property type="entry name" value="FUR"/>
</dbReference>
<dbReference type="InterPro" id="IPR036390">
    <property type="entry name" value="WH_DNA-bd_sf"/>
</dbReference>
<protein>
    <submittedName>
        <fullName evidence="13">Transcriptional repressor</fullName>
    </submittedName>
</protein>
<accession>A0A179B2V9</accession>
<dbReference type="Gene3D" id="1.10.10.10">
    <property type="entry name" value="Winged helix-like DNA-binding domain superfamily/Winged helix DNA-binding domain"/>
    <property type="match status" value="1"/>
</dbReference>
<keyword evidence="6 11" id="KW-0862">Zinc</keyword>
<keyword evidence="3" id="KW-0963">Cytoplasm</keyword>
<dbReference type="Proteomes" id="UP000078368">
    <property type="component" value="Unassembled WGS sequence"/>
</dbReference>
<feature type="binding site" evidence="11">
    <location>
        <position position="91"/>
    </location>
    <ligand>
        <name>Zn(2+)</name>
        <dbReference type="ChEBI" id="CHEBI:29105"/>
    </ligand>
</feature>
<comment type="cofactor">
    <cofactor evidence="12">
        <name>Mn(2+)</name>
        <dbReference type="ChEBI" id="CHEBI:29035"/>
    </cofactor>
    <cofactor evidence="12">
        <name>Fe(2+)</name>
        <dbReference type="ChEBI" id="CHEBI:29033"/>
    </cofactor>
    <text evidence="12">Binds 1 Mn(2+) or Fe(2+) ion per subunit.</text>
</comment>
<keyword evidence="10" id="KW-0804">Transcription</keyword>
<comment type="cofactor">
    <cofactor evidence="11">
        <name>Zn(2+)</name>
        <dbReference type="ChEBI" id="CHEBI:29105"/>
    </cofactor>
    <text evidence="11">Binds 1 zinc ion per subunit.</text>
</comment>
<evidence type="ECO:0000256" key="2">
    <source>
        <dbReference type="ARBA" id="ARBA00007957"/>
    </source>
</evidence>
<evidence type="ECO:0000256" key="12">
    <source>
        <dbReference type="PIRSR" id="PIRSR602481-2"/>
    </source>
</evidence>
<proteinExistence type="inferred from homology"/>
<dbReference type="GO" id="GO:0000976">
    <property type="term" value="F:transcription cis-regulatory region binding"/>
    <property type="evidence" value="ECO:0007669"/>
    <property type="project" value="TreeGrafter"/>
</dbReference>
<dbReference type="OrthoDB" id="5242893at2"/>
<reference evidence="13 14" key="1">
    <citation type="submission" date="2016-04" db="EMBL/GenBank/DDBJ databases">
        <title>Peptidophaga gingivicola gen. nov., sp. nov., isolated from human subgingival plaque.</title>
        <authorList>
            <person name="Beall C.J."/>
            <person name="Mokrzan E.M."/>
            <person name="Griffen A.L."/>
            <person name="Leys E.J."/>
        </authorList>
    </citation>
    <scope>NUCLEOTIDE SEQUENCE [LARGE SCALE GENOMIC DNA]</scope>
    <source>
        <strain evidence="13 14">BA112</strain>
    </source>
</reference>
<name>A0A179B2V9_9ACTO</name>
<keyword evidence="8" id="KW-0805">Transcription regulation</keyword>
<keyword evidence="9" id="KW-0238">DNA-binding</keyword>
<feature type="binding site" evidence="12">
    <location>
        <position position="106"/>
    </location>
    <ligand>
        <name>Fe cation</name>
        <dbReference type="ChEBI" id="CHEBI:24875"/>
    </ligand>
</feature>
<sequence length="140" mass="15513">MRDYSSTLRDAGLRVTEPRLALLRTAQEGGHSSVEALRQGVIDQIGSVSVQAVYDIVHALTTAGLLREVRSAGTVTYYEINRNDNHHHAICRSCGRIEDVPCAKGEKPCLHASHTHGYTINEAEVIYHGYCPDCQAKRRK</sequence>